<evidence type="ECO:0000256" key="1">
    <source>
        <dbReference type="PROSITE-ProRule" id="PRU00285"/>
    </source>
</evidence>
<gene>
    <name evidence="4" type="ORF">DC3_38940</name>
</gene>
<reference evidence="4 5" key="1">
    <citation type="submission" date="2019-07" db="EMBL/GenBank/DDBJ databases">
        <title>Whole genome shotgun sequence of Deinococcus cellulosilyticus NBRC 106333.</title>
        <authorList>
            <person name="Hosoyama A."/>
            <person name="Uohara A."/>
            <person name="Ohji S."/>
            <person name="Ichikawa N."/>
        </authorList>
    </citation>
    <scope>NUCLEOTIDE SEQUENCE [LARGE SCALE GENOMIC DNA]</scope>
    <source>
        <strain evidence="4 5">NBRC 106333</strain>
    </source>
</reference>
<dbReference type="Proteomes" id="UP000321306">
    <property type="component" value="Unassembled WGS sequence"/>
</dbReference>
<organism evidence="4 5">
    <name type="scientific">Deinococcus cellulosilyticus (strain DSM 18568 / NBRC 106333 / KACC 11606 / 5516J-15)</name>
    <dbReference type="NCBI Taxonomy" id="1223518"/>
    <lineage>
        <taxon>Bacteria</taxon>
        <taxon>Thermotogati</taxon>
        <taxon>Deinococcota</taxon>
        <taxon>Deinococci</taxon>
        <taxon>Deinococcales</taxon>
        <taxon>Deinococcaceae</taxon>
        <taxon>Deinococcus</taxon>
    </lineage>
</organism>
<keyword evidence="5" id="KW-1185">Reference proteome</keyword>
<proteinExistence type="inferred from homology"/>
<dbReference type="EMBL" id="BJXB01000019">
    <property type="protein sequence ID" value="GEM48259.1"/>
    <property type="molecule type" value="Genomic_DNA"/>
</dbReference>
<dbReference type="SUPFAM" id="SSF49764">
    <property type="entry name" value="HSP20-like chaperones"/>
    <property type="match status" value="1"/>
</dbReference>
<dbReference type="RefSeq" id="WP_146887191.1">
    <property type="nucleotide sequence ID" value="NZ_BJXB01000019.1"/>
</dbReference>
<feature type="domain" description="SHSP" evidence="3">
    <location>
        <begin position="23"/>
        <end position="127"/>
    </location>
</feature>
<dbReference type="PROSITE" id="PS01031">
    <property type="entry name" value="SHSP"/>
    <property type="match status" value="1"/>
</dbReference>
<dbReference type="InterPro" id="IPR002068">
    <property type="entry name" value="A-crystallin/Hsp20_dom"/>
</dbReference>
<dbReference type="Pfam" id="PF00011">
    <property type="entry name" value="HSP20"/>
    <property type="match status" value="1"/>
</dbReference>
<dbReference type="InterPro" id="IPR031107">
    <property type="entry name" value="Small_HSP"/>
</dbReference>
<dbReference type="AlphaFoldDB" id="A0A511N5X1"/>
<evidence type="ECO:0000313" key="4">
    <source>
        <dbReference type="EMBL" id="GEM48259.1"/>
    </source>
</evidence>
<dbReference type="CDD" id="cd06464">
    <property type="entry name" value="ACD_sHsps-like"/>
    <property type="match status" value="1"/>
</dbReference>
<comment type="similarity">
    <text evidence="1 2">Belongs to the small heat shock protein (HSP20) family.</text>
</comment>
<evidence type="ECO:0000256" key="2">
    <source>
        <dbReference type="RuleBase" id="RU003616"/>
    </source>
</evidence>
<dbReference type="Gene3D" id="2.60.40.790">
    <property type="match status" value="1"/>
</dbReference>
<name>A0A511N5X1_DEIC1</name>
<accession>A0A511N5X1</accession>
<dbReference type="PANTHER" id="PTHR11527">
    <property type="entry name" value="HEAT-SHOCK PROTEIN 20 FAMILY MEMBER"/>
    <property type="match status" value="1"/>
</dbReference>
<evidence type="ECO:0000259" key="3">
    <source>
        <dbReference type="PROSITE" id="PS01031"/>
    </source>
</evidence>
<comment type="caution">
    <text evidence="4">The sequence shown here is derived from an EMBL/GenBank/DDBJ whole genome shotgun (WGS) entry which is preliminary data.</text>
</comment>
<protein>
    <recommendedName>
        <fullName evidence="3">SHSP domain-containing protein</fullName>
    </recommendedName>
</protein>
<dbReference type="InterPro" id="IPR008978">
    <property type="entry name" value="HSP20-like_chaperone"/>
</dbReference>
<sequence length="127" mass="14201">MDDLVLKRLGSLMKLREDIEVLSGTGRWTPSSDWLETDSHVILVMDLPGIDPESLEIQEEDTLLTVAGKREDLEIPGTAIHKERPGADFVREFQMPRDTMPGSAQARLRNGVLVISFEKSTKVINAE</sequence>
<dbReference type="OrthoDB" id="67530at2"/>
<evidence type="ECO:0000313" key="5">
    <source>
        <dbReference type="Proteomes" id="UP000321306"/>
    </source>
</evidence>